<dbReference type="InterPro" id="IPR026521">
    <property type="entry name" value="THAP2"/>
</dbReference>
<dbReference type="AlphaFoldDB" id="A0A8K0CDY7"/>
<evidence type="ECO:0000256" key="4">
    <source>
        <dbReference type="ARBA" id="ARBA00023125"/>
    </source>
</evidence>
<evidence type="ECO:0000259" key="6">
    <source>
        <dbReference type="PROSITE" id="PS50950"/>
    </source>
</evidence>
<proteinExistence type="predicted"/>
<evidence type="ECO:0000313" key="7">
    <source>
        <dbReference type="EMBL" id="KAF2885549.1"/>
    </source>
</evidence>
<sequence length="268" mass="30521">MVSCSACGISHRSVKNGIRFHRFPKNTEQRNAWLRFTGKSENDIAKVSYLCSQHFGEEQFDRTSSYKVQLRSNAVPTKAVFRSKYSKDMEQTVILPATADGEVLSVIVKDEIDIEEHNLNLIKQEIDEEKVMVIKQEYANTDYNIDNEQGGCSSNNNNNIAVPHDCSSSSNYTATLDNFGITDSDSTLVLELKKQVQELAAKDKLKSKQIRQLQKINWTQKKKISQLLSMIKEIQKEYSVQQEQVLKIIGKLDSSEDLIDEYLDENGD</sequence>
<dbReference type="SUPFAM" id="SSF57716">
    <property type="entry name" value="Glucocorticoid receptor-like (DNA-binding domain)"/>
    <property type="match status" value="1"/>
</dbReference>
<dbReference type="GO" id="GO:0003677">
    <property type="term" value="F:DNA binding"/>
    <property type="evidence" value="ECO:0007669"/>
    <property type="project" value="UniProtKB-UniRule"/>
</dbReference>
<dbReference type="InterPro" id="IPR038441">
    <property type="entry name" value="THAP_Znf_sf"/>
</dbReference>
<dbReference type="PANTHER" id="PTHR47696">
    <property type="entry name" value="THAP DOMAIN-CONTAINING PROTEIN 2"/>
    <property type="match status" value="1"/>
</dbReference>
<evidence type="ECO:0000256" key="1">
    <source>
        <dbReference type="ARBA" id="ARBA00022723"/>
    </source>
</evidence>
<reference evidence="7" key="1">
    <citation type="submission" date="2019-08" db="EMBL/GenBank/DDBJ databases">
        <title>The genome of the North American firefly Photinus pyralis.</title>
        <authorList>
            <consortium name="Photinus pyralis genome working group"/>
            <person name="Fallon T.R."/>
            <person name="Sander Lower S.E."/>
            <person name="Weng J.-K."/>
        </authorList>
    </citation>
    <scope>NUCLEOTIDE SEQUENCE</scope>
    <source>
        <strain evidence="7">TRF0915ILg1</strain>
        <tissue evidence="7">Whole body</tissue>
    </source>
</reference>
<dbReference type="EMBL" id="VTPC01089915">
    <property type="protein sequence ID" value="KAF2885549.1"/>
    <property type="molecule type" value="Genomic_DNA"/>
</dbReference>
<evidence type="ECO:0000256" key="3">
    <source>
        <dbReference type="ARBA" id="ARBA00022833"/>
    </source>
</evidence>
<dbReference type="OrthoDB" id="7701410at2759"/>
<protein>
    <recommendedName>
        <fullName evidence="6">THAP-type domain-containing protein</fullName>
    </recommendedName>
</protein>
<evidence type="ECO:0000313" key="8">
    <source>
        <dbReference type="Proteomes" id="UP000801492"/>
    </source>
</evidence>
<dbReference type="Pfam" id="PF05485">
    <property type="entry name" value="THAP"/>
    <property type="match status" value="1"/>
</dbReference>
<evidence type="ECO:0000256" key="2">
    <source>
        <dbReference type="ARBA" id="ARBA00022771"/>
    </source>
</evidence>
<gene>
    <name evidence="7" type="ORF">ILUMI_20617</name>
</gene>
<dbReference type="SMART" id="SM00692">
    <property type="entry name" value="DM3"/>
    <property type="match status" value="1"/>
</dbReference>
<accession>A0A8K0CDY7</accession>
<keyword evidence="3" id="KW-0862">Zinc</keyword>
<feature type="domain" description="THAP-type" evidence="6">
    <location>
        <begin position="1"/>
        <end position="79"/>
    </location>
</feature>
<organism evidence="7 8">
    <name type="scientific">Ignelater luminosus</name>
    <name type="common">Cucubano</name>
    <name type="synonym">Pyrophorus luminosus</name>
    <dbReference type="NCBI Taxonomy" id="2038154"/>
    <lineage>
        <taxon>Eukaryota</taxon>
        <taxon>Metazoa</taxon>
        <taxon>Ecdysozoa</taxon>
        <taxon>Arthropoda</taxon>
        <taxon>Hexapoda</taxon>
        <taxon>Insecta</taxon>
        <taxon>Pterygota</taxon>
        <taxon>Neoptera</taxon>
        <taxon>Endopterygota</taxon>
        <taxon>Coleoptera</taxon>
        <taxon>Polyphaga</taxon>
        <taxon>Elateriformia</taxon>
        <taxon>Elateroidea</taxon>
        <taxon>Elateridae</taxon>
        <taxon>Agrypninae</taxon>
        <taxon>Pyrophorini</taxon>
        <taxon>Ignelater</taxon>
    </lineage>
</organism>
<dbReference type="GO" id="GO:0008270">
    <property type="term" value="F:zinc ion binding"/>
    <property type="evidence" value="ECO:0007669"/>
    <property type="project" value="UniProtKB-KW"/>
</dbReference>
<dbReference type="Proteomes" id="UP000801492">
    <property type="component" value="Unassembled WGS sequence"/>
</dbReference>
<keyword evidence="2 5" id="KW-0863">Zinc-finger</keyword>
<keyword evidence="4 5" id="KW-0238">DNA-binding</keyword>
<keyword evidence="8" id="KW-1185">Reference proteome</keyword>
<keyword evidence="1" id="KW-0479">Metal-binding</keyword>
<name>A0A8K0CDY7_IGNLU</name>
<evidence type="ECO:0000256" key="5">
    <source>
        <dbReference type="PROSITE-ProRule" id="PRU00309"/>
    </source>
</evidence>
<dbReference type="InterPro" id="IPR006612">
    <property type="entry name" value="THAP_Znf"/>
</dbReference>
<dbReference type="PANTHER" id="PTHR47696:SF1">
    <property type="entry name" value="THAP DOMAIN-CONTAINING PROTEIN 2"/>
    <property type="match status" value="1"/>
</dbReference>
<comment type="caution">
    <text evidence="7">The sequence shown here is derived from an EMBL/GenBank/DDBJ whole genome shotgun (WGS) entry which is preliminary data.</text>
</comment>
<dbReference type="Gene3D" id="6.20.210.20">
    <property type="entry name" value="THAP domain"/>
    <property type="match status" value="1"/>
</dbReference>
<dbReference type="SMART" id="SM00980">
    <property type="entry name" value="THAP"/>
    <property type="match status" value="1"/>
</dbReference>
<dbReference type="PROSITE" id="PS50950">
    <property type="entry name" value="ZF_THAP"/>
    <property type="match status" value="1"/>
</dbReference>